<keyword evidence="3" id="KW-0949">S-adenosyl-L-methionine</keyword>
<dbReference type="Gene3D" id="1.10.10.10">
    <property type="entry name" value="Winged helix-like DNA-binding domain superfamily/Winged helix DNA-binding domain"/>
    <property type="match status" value="1"/>
</dbReference>
<name>A0A8H5MCK4_9AGAR</name>
<dbReference type="SUPFAM" id="SSF46785">
    <property type="entry name" value="Winged helix' DNA-binding domain"/>
    <property type="match status" value="1"/>
</dbReference>
<evidence type="ECO:0000313" key="6">
    <source>
        <dbReference type="EMBL" id="KAF5388914.1"/>
    </source>
</evidence>
<reference evidence="6 7" key="1">
    <citation type="journal article" date="2020" name="ISME J.">
        <title>Uncovering the hidden diversity of litter-decomposition mechanisms in mushroom-forming fungi.</title>
        <authorList>
            <person name="Floudas D."/>
            <person name="Bentzer J."/>
            <person name="Ahren D."/>
            <person name="Johansson T."/>
            <person name="Persson P."/>
            <person name="Tunlid A."/>
        </authorList>
    </citation>
    <scope>NUCLEOTIDE SEQUENCE [LARGE SCALE GENOMIC DNA]</scope>
    <source>
        <strain evidence="6 7">CBS 406.79</strain>
    </source>
</reference>
<dbReference type="OrthoDB" id="1606438at2759"/>
<dbReference type="Pfam" id="PF08100">
    <property type="entry name" value="Dimerisation"/>
    <property type="match status" value="1"/>
</dbReference>
<dbReference type="PROSITE" id="PS51683">
    <property type="entry name" value="SAM_OMT_II"/>
    <property type="match status" value="1"/>
</dbReference>
<dbReference type="Gene3D" id="3.40.50.150">
    <property type="entry name" value="Vaccinia Virus protein VP39"/>
    <property type="match status" value="1"/>
</dbReference>
<feature type="domain" description="O-methyltransferase C-terminal" evidence="4">
    <location>
        <begin position="203"/>
        <end position="366"/>
    </location>
</feature>
<dbReference type="GO" id="GO:0032259">
    <property type="term" value="P:methylation"/>
    <property type="evidence" value="ECO:0007669"/>
    <property type="project" value="UniProtKB-KW"/>
</dbReference>
<evidence type="ECO:0000259" key="5">
    <source>
        <dbReference type="Pfam" id="PF08100"/>
    </source>
</evidence>
<protein>
    <recommendedName>
        <fullName evidence="8">O-methyltransferase domain-containing protein</fullName>
    </recommendedName>
</protein>
<dbReference type="CDD" id="cd02440">
    <property type="entry name" value="AdoMet_MTases"/>
    <property type="match status" value="1"/>
</dbReference>
<dbReference type="InterPro" id="IPR036390">
    <property type="entry name" value="WH_DNA-bd_sf"/>
</dbReference>
<comment type="caution">
    <text evidence="6">The sequence shown here is derived from an EMBL/GenBank/DDBJ whole genome shotgun (WGS) entry which is preliminary data.</text>
</comment>
<sequence length="546" mass="59901">MTLDPTATRAEDLNALVGILSNAVNIITAEYAKEDHVVPSLDSTEPGPFDAPENMSAVLSNAVRTVEAACAQLSFAVASPGHVMTNKSYGYYEPSALLVVCNAKVADILLSKPDGMHISEIAKASGLDQGKLGRIIRMLVTKHCFREVKPDVFANNRLSIKLLSTDPVSGLVAHMADEVQKGAAFFNEALSDPKSSHSSLVTDTSFARAHGCAVFDYYESPEGKKRLDRFSQAMVGWGAVTGKSNLSKAYPWSACRPGTTVCDVGGGNGHVTLDLVRSMPQLKIIVQDTPSVMEQAKELWGKDKSDFVHSNSVRFEAIDFLKDAPVASCDFYYLRHVLHDWPDSECLKILQNIRKAVQLSSKLLLRMSSCLEVATLRSYLAIQMNSFCNMPFEAAGLKSEYANSSWSNFGNSSSGNCRNRRAIETTLVSRFSNVDAMLPHELKAIFVVFDSFGPSQVKRQTHSSKVDQNFQAADQELATDQGKKVDIANIQGAIAKASKGCHPSFHRSHLNLCKPRDFLYHHRLIEAHTDLQFADNIHSKGVVIER</sequence>
<evidence type="ECO:0008006" key="8">
    <source>
        <dbReference type="Google" id="ProtNLM"/>
    </source>
</evidence>
<organism evidence="6 7">
    <name type="scientific">Collybiopsis confluens</name>
    <dbReference type="NCBI Taxonomy" id="2823264"/>
    <lineage>
        <taxon>Eukaryota</taxon>
        <taxon>Fungi</taxon>
        <taxon>Dikarya</taxon>
        <taxon>Basidiomycota</taxon>
        <taxon>Agaricomycotina</taxon>
        <taxon>Agaricomycetes</taxon>
        <taxon>Agaricomycetidae</taxon>
        <taxon>Agaricales</taxon>
        <taxon>Marasmiineae</taxon>
        <taxon>Omphalotaceae</taxon>
        <taxon>Collybiopsis</taxon>
    </lineage>
</organism>
<feature type="domain" description="O-methyltransferase dimerisation" evidence="5">
    <location>
        <begin position="89"/>
        <end position="164"/>
    </location>
</feature>
<dbReference type="EMBL" id="JAACJN010000025">
    <property type="protein sequence ID" value="KAF5388914.1"/>
    <property type="molecule type" value="Genomic_DNA"/>
</dbReference>
<dbReference type="Proteomes" id="UP000518752">
    <property type="component" value="Unassembled WGS sequence"/>
</dbReference>
<keyword evidence="2" id="KW-0808">Transferase</keyword>
<dbReference type="AlphaFoldDB" id="A0A8H5MCK4"/>
<dbReference type="Pfam" id="PF00891">
    <property type="entry name" value="Methyltransf_2"/>
    <property type="match status" value="1"/>
</dbReference>
<evidence type="ECO:0000256" key="2">
    <source>
        <dbReference type="ARBA" id="ARBA00022679"/>
    </source>
</evidence>
<proteinExistence type="predicted"/>
<evidence type="ECO:0000259" key="4">
    <source>
        <dbReference type="Pfam" id="PF00891"/>
    </source>
</evidence>
<dbReference type="PANTHER" id="PTHR43712">
    <property type="entry name" value="PUTATIVE (AFU_ORTHOLOGUE AFUA_4G14580)-RELATED"/>
    <property type="match status" value="1"/>
</dbReference>
<evidence type="ECO:0000256" key="3">
    <source>
        <dbReference type="ARBA" id="ARBA00022691"/>
    </source>
</evidence>
<dbReference type="PANTHER" id="PTHR43712:SF2">
    <property type="entry name" value="O-METHYLTRANSFERASE CICE"/>
    <property type="match status" value="1"/>
</dbReference>
<evidence type="ECO:0000256" key="1">
    <source>
        <dbReference type="ARBA" id="ARBA00022603"/>
    </source>
</evidence>
<dbReference type="InterPro" id="IPR016461">
    <property type="entry name" value="COMT-like"/>
</dbReference>
<keyword evidence="1" id="KW-0489">Methyltransferase</keyword>
<dbReference type="GO" id="GO:0046983">
    <property type="term" value="F:protein dimerization activity"/>
    <property type="evidence" value="ECO:0007669"/>
    <property type="project" value="InterPro"/>
</dbReference>
<evidence type="ECO:0000313" key="7">
    <source>
        <dbReference type="Proteomes" id="UP000518752"/>
    </source>
</evidence>
<dbReference type="InterPro" id="IPR001077">
    <property type="entry name" value="COMT_C"/>
</dbReference>
<dbReference type="InterPro" id="IPR036388">
    <property type="entry name" value="WH-like_DNA-bd_sf"/>
</dbReference>
<accession>A0A8H5MCK4</accession>
<dbReference type="InterPro" id="IPR012967">
    <property type="entry name" value="COMT_dimerisation"/>
</dbReference>
<gene>
    <name evidence="6" type="ORF">D9757_005095</name>
</gene>
<dbReference type="GO" id="GO:0008171">
    <property type="term" value="F:O-methyltransferase activity"/>
    <property type="evidence" value="ECO:0007669"/>
    <property type="project" value="InterPro"/>
</dbReference>
<dbReference type="InterPro" id="IPR029063">
    <property type="entry name" value="SAM-dependent_MTases_sf"/>
</dbReference>
<dbReference type="SUPFAM" id="SSF53335">
    <property type="entry name" value="S-adenosyl-L-methionine-dependent methyltransferases"/>
    <property type="match status" value="1"/>
</dbReference>
<keyword evidence="7" id="KW-1185">Reference proteome</keyword>